<evidence type="ECO:0000259" key="1">
    <source>
        <dbReference type="Pfam" id="PF01078"/>
    </source>
</evidence>
<proteinExistence type="predicted"/>
<feature type="domain" description="Magnesium chelatase ChlI-like catalytic" evidence="1">
    <location>
        <begin position="1"/>
        <end position="44"/>
    </location>
</feature>
<dbReference type="InterPro" id="IPR000523">
    <property type="entry name" value="Mg_chelatse_chII-like_cat_dom"/>
</dbReference>
<reference evidence="3" key="1">
    <citation type="submission" date="2015-08" db="EMBL/GenBank/DDBJ databases">
        <authorList>
            <person name="Varghese N."/>
        </authorList>
    </citation>
    <scope>NUCLEOTIDE SEQUENCE [LARGE SCALE GENOMIC DNA]</scope>
    <source>
        <strain evidence="3">DSM 27374</strain>
    </source>
</reference>
<gene>
    <name evidence="2" type="ORF">Ga0061060_11157</name>
</gene>
<accession>A0A0K6GPG5</accession>
<name>A0A0K6GPG5_9BACL</name>
<dbReference type="GO" id="GO:0005524">
    <property type="term" value="F:ATP binding"/>
    <property type="evidence" value="ECO:0007669"/>
    <property type="project" value="InterPro"/>
</dbReference>
<organism evidence="2 3">
    <name type="scientific">Anoxybacillus suryakundensis</name>
    <dbReference type="NCBI Taxonomy" id="1325335"/>
    <lineage>
        <taxon>Bacteria</taxon>
        <taxon>Bacillati</taxon>
        <taxon>Bacillota</taxon>
        <taxon>Bacilli</taxon>
        <taxon>Bacillales</taxon>
        <taxon>Anoxybacillaceae</taxon>
        <taxon>Anoxybacillus</taxon>
    </lineage>
</organism>
<keyword evidence="3" id="KW-1185">Reference proteome</keyword>
<dbReference type="Proteomes" id="UP000182738">
    <property type="component" value="Unassembled WGS sequence"/>
</dbReference>
<dbReference type="Pfam" id="PF01078">
    <property type="entry name" value="Mg_chelatase"/>
    <property type="match status" value="1"/>
</dbReference>
<sequence>MIGSPGCGKSLLAETFPTILPRLSDEAQLEVLSLYQLAGETKNDSSPPLSPSGSRTL</sequence>
<dbReference type="STRING" id="1325335.GCA_001418025_01907"/>
<protein>
    <submittedName>
        <fullName evidence="2">Magnesium chelatase, subunit ChlI</fullName>
    </submittedName>
</protein>
<evidence type="ECO:0000313" key="3">
    <source>
        <dbReference type="Proteomes" id="UP000182738"/>
    </source>
</evidence>
<dbReference type="AlphaFoldDB" id="A0A0K6GPG5"/>
<dbReference type="EMBL" id="CYGZ01000011">
    <property type="protein sequence ID" value="CUA80594.1"/>
    <property type="molecule type" value="Genomic_DNA"/>
</dbReference>
<evidence type="ECO:0000313" key="2">
    <source>
        <dbReference type="EMBL" id="CUA80594.1"/>
    </source>
</evidence>